<dbReference type="PANTHER" id="PTHR30149:SF0">
    <property type="entry name" value="HYDROGENASE MATURATION FACTOR HYPD"/>
    <property type="match status" value="1"/>
</dbReference>
<dbReference type="InterPro" id="IPR002780">
    <property type="entry name" value="Hyd_form_HypD"/>
</dbReference>
<comment type="similarity">
    <text evidence="1">Belongs to the HypD family.</text>
</comment>
<keyword evidence="3" id="KW-0408">Iron</keyword>
<dbReference type="InterPro" id="IPR042243">
    <property type="entry name" value="HypD_1"/>
</dbReference>
<reference evidence="4 5" key="1">
    <citation type="submission" date="2015-06" db="EMBL/GenBank/DDBJ databases">
        <title>Genome sequence of the organohalide-respiring Dehalogenimonas alkenigignens type strain (IP3-3T).</title>
        <authorList>
            <person name="Key T.A."/>
            <person name="Richmond D.P."/>
            <person name="Bowman K.S."/>
            <person name="Cho Y.-J."/>
            <person name="Chun J."/>
            <person name="da Costa M.S."/>
            <person name="Rainey F.A."/>
            <person name="Moe W.M."/>
        </authorList>
    </citation>
    <scope>NUCLEOTIDE SEQUENCE [LARGE SCALE GENOMIC DNA]</scope>
    <source>
        <strain evidence="4 5">IP3-3</strain>
    </source>
</reference>
<dbReference type="PANTHER" id="PTHR30149">
    <property type="entry name" value="HYDROGENASE PROTEIN ASSEMBLY PROTEIN HYPD"/>
    <property type="match status" value="1"/>
</dbReference>
<dbReference type="Pfam" id="PF01924">
    <property type="entry name" value="HypD"/>
    <property type="match status" value="1"/>
</dbReference>
<dbReference type="PIRSF" id="PIRSF005622">
    <property type="entry name" value="Hydrgn_mat_hypD"/>
    <property type="match status" value="1"/>
</dbReference>
<proteinExistence type="inferred from homology"/>
<organism evidence="4 5">
    <name type="scientific">Dehalogenimonas alkenigignens</name>
    <dbReference type="NCBI Taxonomy" id="1217799"/>
    <lineage>
        <taxon>Bacteria</taxon>
        <taxon>Bacillati</taxon>
        <taxon>Chloroflexota</taxon>
        <taxon>Dehalococcoidia</taxon>
        <taxon>Dehalococcoidales</taxon>
        <taxon>Dehalococcoidaceae</taxon>
        <taxon>Dehalogenimonas</taxon>
    </lineage>
</organism>
<keyword evidence="5" id="KW-1185">Reference proteome</keyword>
<dbReference type="Gene3D" id="3.40.50.11740">
    <property type="entry name" value="HypD, alpha/beta domain 2"/>
    <property type="match status" value="2"/>
</dbReference>
<dbReference type="GO" id="GO:0070025">
    <property type="term" value="F:carbon monoxide binding"/>
    <property type="evidence" value="ECO:0007669"/>
    <property type="project" value="TreeGrafter"/>
</dbReference>
<gene>
    <name evidence="4" type="ORF">DEALK_04300</name>
</gene>
<evidence type="ECO:0000256" key="1">
    <source>
        <dbReference type="ARBA" id="ARBA00007888"/>
    </source>
</evidence>
<dbReference type="GO" id="GO:0051539">
    <property type="term" value="F:4 iron, 4 sulfur cluster binding"/>
    <property type="evidence" value="ECO:0007669"/>
    <property type="project" value="TreeGrafter"/>
</dbReference>
<keyword evidence="2" id="KW-0479">Metal-binding</keyword>
<dbReference type="GO" id="GO:0005506">
    <property type="term" value="F:iron ion binding"/>
    <property type="evidence" value="ECO:0007669"/>
    <property type="project" value="TreeGrafter"/>
</dbReference>
<dbReference type="PATRIC" id="fig|1217799.6.peg.446"/>
<protein>
    <submittedName>
        <fullName evidence="4">Hydrogenase formation protein HypD</fullName>
    </submittedName>
</protein>
<dbReference type="EMBL" id="LFDV01000002">
    <property type="protein sequence ID" value="KTB47585.1"/>
    <property type="molecule type" value="Genomic_DNA"/>
</dbReference>
<sequence>MKFATEFRDSALAKKLLDGIRRKSTRPANIMEFCGGHTVAIFRYGLRDLLPPHLKLLSGPGCPVCVTSTADLDKVMALARIPGVTITTFGDLIKVPASYGSLDRARAAGADVRTVYSTLDALDIARNNPGKKVVFVGIGFETTAPTVAAAILQADAEKLQNFSVISLHKVTPPVTRALLDAGEVKIQGIICPGHVSAIIGADAWYFIPGRYGIACAVSGFEPLDILHCVDMIIDQIESGAPRVQTAYSRAVRAEGNPQALAMLDRVFEVAPADWRGVGSIPESGLAIREEFAAHDAEKVFEIKLEREPREPAGCLCGEVIRAVKTPEDCKLFRKACTPENPVGPCMVSSEGSCAAYYHFAEAIG</sequence>
<evidence type="ECO:0000313" key="4">
    <source>
        <dbReference type="EMBL" id="KTB47585.1"/>
    </source>
</evidence>
<comment type="caution">
    <text evidence="4">The sequence shown here is derived from an EMBL/GenBank/DDBJ whole genome shotgun (WGS) entry which is preliminary data.</text>
</comment>
<dbReference type="InterPro" id="IPR042244">
    <property type="entry name" value="HypD_2_sf"/>
</dbReference>
<dbReference type="Proteomes" id="UP000053947">
    <property type="component" value="Unassembled WGS sequence"/>
</dbReference>
<evidence type="ECO:0000256" key="2">
    <source>
        <dbReference type="ARBA" id="ARBA00022723"/>
    </source>
</evidence>
<evidence type="ECO:0000313" key="5">
    <source>
        <dbReference type="Proteomes" id="UP000053947"/>
    </source>
</evidence>
<dbReference type="NCBIfam" id="TIGR00075">
    <property type="entry name" value="hypD"/>
    <property type="match status" value="1"/>
</dbReference>
<dbReference type="Gene3D" id="6.10.20.100">
    <property type="match status" value="1"/>
</dbReference>
<dbReference type="STRING" id="1217799.DEALK_04300"/>
<dbReference type="OrthoDB" id="9770424at2"/>
<dbReference type="GO" id="GO:0051604">
    <property type="term" value="P:protein maturation"/>
    <property type="evidence" value="ECO:0007669"/>
    <property type="project" value="TreeGrafter"/>
</dbReference>
<evidence type="ECO:0000256" key="3">
    <source>
        <dbReference type="ARBA" id="ARBA00023004"/>
    </source>
</evidence>
<name>A0A0W0GGA8_9CHLR</name>
<dbReference type="RefSeq" id="WP_058438264.1">
    <property type="nucleotide sequence ID" value="NZ_KQ758903.1"/>
</dbReference>
<accession>A0A0W0GGA8</accession>
<dbReference type="AlphaFoldDB" id="A0A0W0GGA8"/>